<name>A0ABR9KI19_9ACTN</name>
<evidence type="ECO:0000313" key="1">
    <source>
        <dbReference type="EMBL" id="MBE1561667.1"/>
    </source>
</evidence>
<evidence type="ECO:0000313" key="2">
    <source>
        <dbReference type="Proteomes" id="UP000661607"/>
    </source>
</evidence>
<keyword evidence="2" id="KW-1185">Reference proteome</keyword>
<reference evidence="1 2" key="1">
    <citation type="submission" date="2020-10" db="EMBL/GenBank/DDBJ databases">
        <title>Sequencing the genomes of 1000 actinobacteria strains.</title>
        <authorList>
            <person name="Klenk H.-P."/>
        </authorList>
    </citation>
    <scope>NUCLEOTIDE SEQUENCE [LARGE SCALE GENOMIC DNA]</scope>
    <source>
        <strain evidence="1 2">DSM 43748</strain>
    </source>
</reference>
<dbReference type="Proteomes" id="UP000661607">
    <property type="component" value="Unassembled WGS sequence"/>
</dbReference>
<dbReference type="InterPro" id="IPR011024">
    <property type="entry name" value="G_crystallin-like"/>
</dbReference>
<comment type="caution">
    <text evidence="1">The sequence shown here is derived from an EMBL/GenBank/DDBJ whole genome shotgun (WGS) entry which is preliminary data.</text>
</comment>
<dbReference type="EMBL" id="JADBEF010000001">
    <property type="protein sequence ID" value="MBE1561667.1"/>
    <property type="molecule type" value="Genomic_DNA"/>
</dbReference>
<accession>A0ABR9KI19</accession>
<dbReference type="SUPFAM" id="SSF49695">
    <property type="entry name" value="gamma-Crystallin-like"/>
    <property type="match status" value="1"/>
</dbReference>
<protein>
    <submittedName>
        <fullName evidence="1">Uncharacterized protein</fullName>
    </submittedName>
</protein>
<gene>
    <name evidence="1" type="ORF">H4W81_004446</name>
</gene>
<organism evidence="1 2">
    <name type="scientific">Nonomuraea africana</name>
    <dbReference type="NCBI Taxonomy" id="46171"/>
    <lineage>
        <taxon>Bacteria</taxon>
        <taxon>Bacillati</taxon>
        <taxon>Actinomycetota</taxon>
        <taxon>Actinomycetes</taxon>
        <taxon>Streptosporangiales</taxon>
        <taxon>Streptosporangiaceae</taxon>
        <taxon>Nonomuraea</taxon>
    </lineage>
</organism>
<proteinExistence type="predicted"/>
<sequence>MSLVCMLFEHRDFRGFSRTIDNTGFRYFWNRYGGAEHDAFSSMRLFGRGHVGHAYAFEHINHDGRFAALNANNPGDVFWSYFGDAFNDVVSSSLVVVRDQNEIVVPLRQQVASTFASMFDAMAAGTRIARVGAPRVYGTFFPSYDNTRIFLTINQNLTVRISGWPDYDANVKYDIEFFLAGAKLNGFARWSHVWVEAGLFSQQVFDRIKGPLHAGKANLTSAVQQQLRLFSGRNFRGVYILPGPRPNMSQFGFFGHSDQEVCLVAVPQ</sequence>
<dbReference type="Gene3D" id="2.60.20.10">
    <property type="entry name" value="Crystallins"/>
    <property type="match status" value="1"/>
</dbReference>